<dbReference type="CDD" id="cd02980">
    <property type="entry name" value="TRX_Fd_family"/>
    <property type="match status" value="1"/>
</dbReference>
<keyword evidence="5" id="KW-1185">Reference proteome</keyword>
<name>A0ABV0JRS4_9CYAN</name>
<organism evidence="4 5">
    <name type="scientific">Funiculus sociatus GB2-A5</name>
    <dbReference type="NCBI Taxonomy" id="2933946"/>
    <lineage>
        <taxon>Bacteria</taxon>
        <taxon>Bacillati</taxon>
        <taxon>Cyanobacteriota</taxon>
        <taxon>Cyanophyceae</taxon>
        <taxon>Coleofasciculales</taxon>
        <taxon>Coleofasciculaceae</taxon>
        <taxon>Funiculus</taxon>
    </lineage>
</organism>
<dbReference type="InterPro" id="IPR036249">
    <property type="entry name" value="Thioredoxin-like_sf"/>
</dbReference>
<dbReference type="RefSeq" id="WP_190423776.1">
    <property type="nucleotide sequence ID" value="NZ_JAMPKK010000037.1"/>
</dbReference>
<keyword evidence="2" id="KW-0408">Iron</keyword>
<dbReference type="SUPFAM" id="SSF52833">
    <property type="entry name" value="Thioredoxin-like"/>
    <property type="match status" value="1"/>
</dbReference>
<evidence type="ECO:0000256" key="2">
    <source>
        <dbReference type="ARBA" id="ARBA00023004"/>
    </source>
</evidence>
<sequence length="107" mass="11793">MENIAPENSLEQQQRCLFVCQYRSCLAHGSAEVLAAFEAQEVPGVTVKGSGCQGQCSCGPTVRIVPEETWYCRVHPQDVAAIVEQHLKGGQPIEAKLNPRIHMQITF</sequence>
<evidence type="ECO:0000256" key="1">
    <source>
        <dbReference type="ARBA" id="ARBA00022723"/>
    </source>
</evidence>
<comment type="caution">
    <text evidence="4">The sequence shown here is derived from an EMBL/GenBank/DDBJ whole genome shotgun (WGS) entry which is preliminary data.</text>
</comment>
<dbReference type="PANTHER" id="PTHR43578:SF3">
    <property type="entry name" value="NADH-QUINONE OXIDOREDUCTASE SUBUNIT F"/>
    <property type="match status" value="1"/>
</dbReference>
<evidence type="ECO:0000313" key="4">
    <source>
        <dbReference type="EMBL" id="MEP0866112.1"/>
    </source>
</evidence>
<accession>A0ABV0JRS4</accession>
<protein>
    <submittedName>
        <fullName evidence="4">(2Fe-2S) ferredoxin domain-containing protein</fullName>
    </submittedName>
</protein>
<keyword evidence="1" id="KW-0479">Metal-binding</keyword>
<dbReference type="Gene3D" id="3.40.30.10">
    <property type="entry name" value="Glutaredoxin"/>
    <property type="match status" value="1"/>
</dbReference>
<keyword evidence="3" id="KW-0411">Iron-sulfur</keyword>
<dbReference type="Proteomes" id="UP001442494">
    <property type="component" value="Unassembled WGS sequence"/>
</dbReference>
<dbReference type="PANTHER" id="PTHR43578">
    <property type="entry name" value="NADH-QUINONE OXIDOREDUCTASE SUBUNIT F"/>
    <property type="match status" value="1"/>
</dbReference>
<gene>
    <name evidence="4" type="ORF">NDI37_16730</name>
</gene>
<dbReference type="EMBL" id="JAMPKK010000037">
    <property type="protein sequence ID" value="MEP0866112.1"/>
    <property type="molecule type" value="Genomic_DNA"/>
</dbReference>
<proteinExistence type="predicted"/>
<evidence type="ECO:0000256" key="3">
    <source>
        <dbReference type="ARBA" id="ARBA00023014"/>
    </source>
</evidence>
<reference evidence="4 5" key="1">
    <citation type="submission" date="2022-04" db="EMBL/GenBank/DDBJ databases">
        <title>Positive selection, recombination, and allopatry shape intraspecific diversity of widespread and dominant cyanobacteria.</title>
        <authorList>
            <person name="Wei J."/>
            <person name="Shu W."/>
            <person name="Hu C."/>
        </authorList>
    </citation>
    <scope>NUCLEOTIDE SEQUENCE [LARGE SCALE GENOMIC DNA]</scope>
    <source>
        <strain evidence="4 5">GB2-A5</strain>
    </source>
</reference>
<evidence type="ECO:0000313" key="5">
    <source>
        <dbReference type="Proteomes" id="UP001442494"/>
    </source>
</evidence>